<proteinExistence type="inferred from homology"/>
<dbReference type="CDD" id="cd01347">
    <property type="entry name" value="ligand_gated_channel"/>
    <property type="match status" value="1"/>
</dbReference>
<sequence>MDIYGMCMLKKHFKYSGIATALCLLYSPIASAHPENTGTDSLTVIGYNDDRSSDFHSVIDTSSAKTQTASTTGEILKDVAGVTLSGTGITNGSNILMRGYDQKGIKILVDGIHQPLENTINNLGGIFLDPSLIRRVDVKHGSASTLHGAGAMGGVVAFNTLDPRSILGTDKKLGAKLFSSVSSADRHFSYGGIIAARHDIVEGLFAYSQRQRGPIRLANGDKLENHEHIKNFFAKAYFYPTENQTLIISARHYDNSGEQREVLHRMGGFGKNESNQMQRDTQQKNYALTHHYVSDTNSWLDLTTYLYYSQFDINQTFLTDTKLTTSDLKKNIQGKIGKYEARTQSTYGLKFEDNASINWFDTFNQSVIIGTEAYQQKMQSNEEAKNFPLAKMNYIAGWLQSSLSTPSLPLTLTTGIRYHYYKNIPGEGLDPFFSKFSAKTLQAEKHTSSYRGTTENITLTFTPTRWLQLYSTYSTAFRAPTLNEMFNDSFHFKAGFFNAHWVPNPNLKPERNSTWEYGADFSFKQLLSQQDKLILKAAYFDTKSKDYITYGPWHSSSFAGKLNLQAFNIPEAMIEGIDLSLRYSHPLISLGLSYNRTHTLELTTHETISPVRPEILTTFIQLPVTKTPFSLGWSGKFAGTTANKGTHRGQAPHVKGKTTNRMQELITQYPGYGIHDFSISYQSQNNKDIQAALVLANAFNREHFSALGVPQEGRNIKMSISYRW</sequence>
<dbReference type="Proteomes" id="UP000464700">
    <property type="component" value="Chromosome"/>
</dbReference>
<keyword evidence="15" id="KW-1185">Reference proteome</keyword>
<keyword evidence="4 9" id="KW-1134">Transmembrane beta strand</keyword>
<evidence type="ECO:0000313" key="14">
    <source>
        <dbReference type="EMBL" id="QHN10492.1"/>
    </source>
</evidence>
<dbReference type="AlphaFoldDB" id="A0A6I7D999"/>
<dbReference type="SUPFAM" id="SSF56935">
    <property type="entry name" value="Porins"/>
    <property type="match status" value="1"/>
</dbReference>
<evidence type="ECO:0000259" key="13">
    <source>
        <dbReference type="Pfam" id="PF07715"/>
    </source>
</evidence>
<dbReference type="InterPro" id="IPR037066">
    <property type="entry name" value="Plug_dom_sf"/>
</dbReference>
<dbReference type="PANTHER" id="PTHR30069">
    <property type="entry name" value="TONB-DEPENDENT OUTER MEMBRANE RECEPTOR"/>
    <property type="match status" value="1"/>
</dbReference>
<dbReference type="InterPro" id="IPR011276">
    <property type="entry name" value="TonB_haem/Hb_rcpt"/>
</dbReference>
<accession>A0A6I7D999</accession>
<comment type="similarity">
    <text evidence="2 9 10">Belongs to the TonB-dependent receptor family.</text>
</comment>
<dbReference type="GO" id="GO:0044718">
    <property type="term" value="P:siderophore transmembrane transport"/>
    <property type="evidence" value="ECO:0007669"/>
    <property type="project" value="TreeGrafter"/>
</dbReference>
<dbReference type="Gene3D" id="2.170.130.10">
    <property type="entry name" value="TonB-dependent receptor, plug domain"/>
    <property type="match status" value="1"/>
</dbReference>
<feature type="domain" description="TonB-dependent receptor plug" evidence="13">
    <location>
        <begin position="57"/>
        <end position="155"/>
    </location>
</feature>
<dbReference type="PROSITE" id="PS52016">
    <property type="entry name" value="TONB_DEPENDENT_REC_3"/>
    <property type="match status" value="1"/>
</dbReference>
<keyword evidence="3 9" id="KW-0813">Transport</keyword>
<dbReference type="GO" id="GO:0009279">
    <property type="term" value="C:cell outer membrane"/>
    <property type="evidence" value="ECO:0007669"/>
    <property type="project" value="UniProtKB-SubCell"/>
</dbReference>
<gene>
    <name evidence="14" type="ORF">F1325_08465</name>
</gene>
<evidence type="ECO:0000256" key="6">
    <source>
        <dbReference type="ARBA" id="ARBA00023077"/>
    </source>
</evidence>
<evidence type="ECO:0000256" key="11">
    <source>
        <dbReference type="SAM" id="SignalP"/>
    </source>
</evidence>
<dbReference type="GO" id="GO:0015232">
    <property type="term" value="F:heme transmembrane transporter activity"/>
    <property type="evidence" value="ECO:0007669"/>
    <property type="project" value="InterPro"/>
</dbReference>
<keyword evidence="11" id="KW-0732">Signal</keyword>
<feature type="chain" id="PRO_5026046685" evidence="11">
    <location>
        <begin position="33"/>
        <end position="724"/>
    </location>
</feature>
<dbReference type="PANTHER" id="PTHR30069:SF41">
    <property type="entry name" value="HEME_HEMOPEXIN UTILIZATION PROTEIN C"/>
    <property type="match status" value="1"/>
</dbReference>
<reference evidence="14 15" key="1">
    <citation type="submission" date="2019-09" db="EMBL/GenBank/DDBJ databases">
        <title>Emergence of a chromosome-mediated tetracycline resistance gene in Proteus strain.</title>
        <authorList>
            <person name="He D."/>
            <person name="Wang L."/>
        </authorList>
    </citation>
    <scope>NUCLEOTIDE SEQUENCE [LARGE SCALE GENOMIC DNA]</scope>
    <source>
        <strain evidence="14 15">T60</strain>
    </source>
</reference>
<dbReference type="Pfam" id="PF07715">
    <property type="entry name" value="Plug"/>
    <property type="match status" value="1"/>
</dbReference>
<evidence type="ECO:0000256" key="2">
    <source>
        <dbReference type="ARBA" id="ARBA00009810"/>
    </source>
</evidence>
<evidence type="ECO:0000256" key="7">
    <source>
        <dbReference type="ARBA" id="ARBA00023136"/>
    </source>
</evidence>
<feature type="domain" description="TonB-dependent receptor-like beta-barrel" evidence="12">
    <location>
        <begin position="268"/>
        <end position="688"/>
    </location>
</feature>
<organism evidence="14 15">
    <name type="scientific">Proteus columbae</name>
    <dbReference type="NCBI Taxonomy" id="1987580"/>
    <lineage>
        <taxon>Bacteria</taxon>
        <taxon>Pseudomonadati</taxon>
        <taxon>Pseudomonadota</taxon>
        <taxon>Gammaproteobacteria</taxon>
        <taxon>Enterobacterales</taxon>
        <taxon>Morganellaceae</taxon>
        <taxon>Proteus</taxon>
    </lineage>
</organism>
<protein>
    <submittedName>
        <fullName evidence="14">TonB-dependent receptor</fullName>
    </submittedName>
</protein>
<dbReference type="InterPro" id="IPR000531">
    <property type="entry name" value="Beta-barrel_TonB"/>
</dbReference>
<dbReference type="Gene3D" id="2.40.170.20">
    <property type="entry name" value="TonB-dependent receptor, beta-barrel domain"/>
    <property type="match status" value="1"/>
</dbReference>
<dbReference type="InterPro" id="IPR036942">
    <property type="entry name" value="Beta-barrel_TonB_sf"/>
</dbReference>
<comment type="subcellular location">
    <subcellularLocation>
        <location evidence="1 9">Cell outer membrane</location>
        <topology evidence="1 9">Multi-pass membrane protein</topology>
    </subcellularLocation>
</comment>
<evidence type="ECO:0000259" key="12">
    <source>
        <dbReference type="Pfam" id="PF00593"/>
    </source>
</evidence>
<keyword evidence="14" id="KW-0675">Receptor</keyword>
<evidence type="ECO:0000256" key="3">
    <source>
        <dbReference type="ARBA" id="ARBA00022448"/>
    </source>
</evidence>
<evidence type="ECO:0000256" key="10">
    <source>
        <dbReference type="RuleBase" id="RU003357"/>
    </source>
</evidence>
<keyword evidence="6 10" id="KW-0798">TonB box</keyword>
<keyword evidence="7 9" id="KW-0472">Membrane</keyword>
<dbReference type="InterPro" id="IPR012910">
    <property type="entry name" value="Plug_dom"/>
</dbReference>
<dbReference type="InterPro" id="IPR039426">
    <property type="entry name" value="TonB-dep_rcpt-like"/>
</dbReference>
<dbReference type="EMBL" id="CP043925">
    <property type="protein sequence ID" value="QHN10492.1"/>
    <property type="molecule type" value="Genomic_DNA"/>
</dbReference>
<feature type="signal peptide" evidence="11">
    <location>
        <begin position="1"/>
        <end position="32"/>
    </location>
</feature>
<evidence type="ECO:0000256" key="8">
    <source>
        <dbReference type="ARBA" id="ARBA00023237"/>
    </source>
</evidence>
<keyword evidence="8 9" id="KW-0998">Cell outer membrane</keyword>
<dbReference type="GO" id="GO:0015344">
    <property type="term" value="F:siderophore uptake transmembrane transporter activity"/>
    <property type="evidence" value="ECO:0007669"/>
    <property type="project" value="TreeGrafter"/>
</dbReference>
<keyword evidence="5 9" id="KW-0812">Transmembrane</keyword>
<evidence type="ECO:0000256" key="5">
    <source>
        <dbReference type="ARBA" id="ARBA00022692"/>
    </source>
</evidence>
<evidence type="ECO:0000256" key="4">
    <source>
        <dbReference type="ARBA" id="ARBA00022452"/>
    </source>
</evidence>
<name>A0A6I7D999_9GAMM</name>
<dbReference type="NCBIfam" id="TIGR01785">
    <property type="entry name" value="TonB-hemin"/>
    <property type="match status" value="1"/>
</dbReference>
<evidence type="ECO:0000313" key="15">
    <source>
        <dbReference type="Proteomes" id="UP000464700"/>
    </source>
</evidence>
<evidence type="ECO:0000256" key="9">
    <source>
        <dbReference type="PROSITE-ProRule" id="PRU01360"/>
    </source>
</evidence>
<dbReference type="KEGG" id="pcol:F1325_08465"/>
<dbReference type="RefSeq" id="WP_160230319.1">
    <property type="nucleotide sequence ID" value="NZ_CP043925.1"/>
</dbReference>
<evidence type="ECO:0000256" key="1">
    <source>
        <dbReference type="ARBA" id="ARBA00004571"/>
    </source>
</evidence>
<dbReference type="Pfam" id="PF00593">
    <property type="entry name" value="TonB_dep_Rec_b-barrel"/>
    <property type="match status" value="1"/>
</dbReference>